<accession>A0A0G4IQ10</accession>
<keyword evidence="12" id="KW-0811">Translocation</keyword>
<protein>
    <recommendedName>
        <fullName evidence="18">Nuclear pore complex protein Nup153</fullName>
    </recommendedName>
    <alternativeName>
        <fullName evidence="20">153 kDa nucleoporin</fullName>
    </alternativeName>
    <alternativeName>
        <fullName evidence="19">Nucleoporin Nup153</fullName>
    </alternativeName>
</protein>
<dbReference type="GO" id="GO:0031965">
    <property type="term" value="C:nuclear membrane"/>
    <property type="evidence" value="ECO:0007669"/>
    <property type="project" value="UniProtKB-SubCell"/>
</dbReference>
<dbReference type="InterPro" id="IPR015007">
    <property type="entry name" value="NUP2/50/61"/>
</dbReference>
<evidence type="ECO:0000256" key="17">
    <source>
        <dbReference type="ARBA" id="ARBA00060842"/>
    </source>
</evidence>
<dbReference type="PROSITE" id="PS50199">
    <property type="entry name" value="ZF_RANBP2_2"/>
    <property type="match status" value="1"/>
</dbReference>
<feature type="non-terminal residue" evidence="25">
    <location>
        <position position="1"/>
    </location>
</feature>
<dbReference type="STRING" id="37360.A0A0G4IQ10"/>
<dbReference type="Pfam" id="PF08911">
    <property type="entry name" value="NUP50"/>
    <property type="match status" value="1"/>
</dbReference>
<dbReference type="AlphaFoldDB" id="A0A0G4IQ10"/>
<keyword evidence="13" id="KW-0238">DNA-binding</keyword>
<evidence type="ECO:0000256" key="21">
    <source>
        <dbReference type="PROSITE-ProRule" id="PRU00322"/>
    </source>
</evidence>
<keyword evidence="10" id="KW-0653">Protein transport</keyword>
<evidence type="ECO:0000256" key="5">
    <source>
        <dbReference type="ARBA" id="ARBA00022723"/>
    </source>
</evidence>
<keyword evidence="15" id="KW-0472">Membrane</keyword>
<gene>
    <name evidence="25" type="ORF">PBRA_000581</name>
</gene>
<evidence type="ECO:0000259" key="23">
    <source>
        <dbReference type="PROSITE" id="PS50196"/>
    </source>
</evidence>
<dbReference type="Pfam" id="PF00641">
    <property type="entry name" value="Zn_ribbon_RanBP"/>
    <property type="match status" value="1"/>
</dbReference>
<evidence type="ECO:0000256" key="18">
    <source>
        <dbReference type="ARBA" id="ARBA00068609"/>
    </source>
</evidence>
<evidence type="ECO:0000256" key="16">
    <source>
        <dbReference type="ARBA" id="ARBA00023242"/>
    </source>
</evidence>
<dbReference type="Proteomes" id="UP000039324">
    <property type="component" value="Unassembled WGS sequence"/>
</dbReference>
<sequence length="393" mass="40688">LPIAMTRKRQAGDDLAAIHRSDSDDNADAGDGGTWQRVDDEELAKREIVKVSRKPKSTLNPEAAPFPAFNFGATPAASAPKSPPKGAAPAPKSPPKGARPSPADESNPLLKFLAPAGSWNCSVCLLTNKASDKKCVACDNPAPGSTSPKPAQAAAAGASEFKFGVSPGETTGDVPSFKFGGDGATKPFAFGGGDGGFKFGATGDAAQTFSSLSSSGGATFSFLSAGTKPEGGDSDDQPASSFSFGTVPTAGAGLETTSAAPLAEPVPTGEENDTIVAKIAVAAYTLKEVEKEVDGKTETKQSWLECGSGELHVNKYQDAAGKDAARMVLRMAKTHRLVLNVPVFKGMVYERASVRMVRLSTVGEDNKIEAYLLKSKTKEETDALVKAIEELTA</sequence>
<dbReference type="GO" id="GO:0008270">
    <property type="term" value="F:zinc ion binding"/>
    <property type="evidence" value="ECO:0007669"/>
    <property type="project" value="UniProtKB-KW"/>
</dbReference>
<dbReference type="Gene3D" id="2.30.29.30">
    <property type="entry name" value="Pleckstrin-homology domain (PH domain)/Phosphotyrosine-binding domain (PTB)"/>
    <property type="match status" value="1"/>
</dbReference>
<reference evidence="25 26" key="1">
    <citation type="submission" date="2015-02" db="EMBL/GenBank/DDBJ databases">
        <authorList>
            <person name="Chooi Y.-H."/>
        </authorList>
    </citation>
    <scope>NUCLEOTIDE SEQUENCE [LARGE SCALE GENOMIC DNA]</scope>
    <source>
        <strain evidence="25">E3</strain>
    </source>
</reference>
<keyword evidence="9" id="KW-0862">Zinc</keyword>
<feature type="domain" description="RanBP2-type" evidence="24">
    <location>
        <begin position="115"/>
        <end position="144"/>
    </location>
</feature>
<dbReference type="GO" id="GO:0015031">
    <property type="term" value="P:protein transport"/>
    <property type="evidence" value="ECO:0007669"/>
    <property type="project" value="UniProtKB-KW"/>
</dbReference>
<evidence type="ECO:0000256" key="8">
    <source>
        <dbReference type="ARBA" id="ARBA00022816"/>
    </source>
</evidence>
<evidence type="ECO:0000256" key="20">
    <source>
        <dbReference type="ARBA" id="ARBA00079437"/>
    </source>
</evidence>
<evidence type="ECO:0000256" key="7">
    <source>
        <dbReference type="ARBA" id="ARBA00022771"/>
    </source>
</evidence>
<name>A0A0G4IQ10_PLABS</name>
<dbReference type="GO" id="GO:0003677">
    <property type="term" value="F:DNA binding"/>
    <property type="evidence" value="ECO:0007669"/>
    <property type="project" value="UniProtKB-KW"/>
</dbReference>
<feature type="region of interest" description="Disordered" evidence="22">
    <location>
        <begin position="224"/>
        <end position="247"/>
    </location>
</feature>
<dbReference type="SUPFAM" id="SSF50729">
    <property type="entry name" value="PH domain-like"/>
    <property type="match status" value="1"/>
</dbReference>
<organism evidence="25 26">
    <name type="scientific">Plasmodiophora brassicae</name>
    <name type="common">Clubroot disease agent</name>
    <dbReference type="NCBI Taxonomy" id="37360"/>
    <lineage>
        <taxon>Eukaryota</taxon>
        <taxon>Sar</taxon>
        <taxon>Rhizaria</taxon>
        <taxon>Endomyxa</taxon>
        <taxon>Phytomyxea</taxon>
        <taxon>Plasmodiophorida</taxon>
        <taxon>Plasmodiophoridae</taxon>
        <taxon>Plasmodiophora</taxon>
    </lineage>
</organism>
<keyword evidence="7 21" id="KW-0863">Zinc-finger</keyword>
<dbReference type="Pfam" id="PF00638">
    <property type="entry name" value="Ran_BP1"/>
    <property type="match status" value="1"/>
</dbReference>
<keyword evidence="6" id="KW-0677">Repeat</keyword>
<dbReference type="OMA" id="SHMHSST"/>
<keyword evidence="14" id="KW-0906">Nuclear pore complex</keyword>
<evidence type="ECO:0000256" key="4">
    <source>
        <dbReference type="ARBA" id="ARBA00022448"/>
    </source>
</evidence>
<dbReference type="SMART" id="SM00160">
    <property type="entry name" value="RanBD"/>
    <property type="match status" value="1"/>
</dbReference>
<evidence type="ECO:0000256" key="11">
    <source>
        <dbReference type="ARBA" id="ARBA00022990"/>
    </source>
</evidence>
<dbReference type="InterPro" id="IPR000156">
    <property type="entry name" value="Ran_bind_dom"/>
</dbReference>
<dbReference type="InterPro" id="IPR001876">
    <property type="entry name" value="Znf_RanBP2"/>
</dbReference>
<keyword evidence="26" id="KW-1185">Reference proteome</keyword>
<evidence type="ECO:0000256" key="2">
    <source>
        <dbReference type="ARBA" id="ARBA00004126"/>
    </source>
</evidence>
<keyword evidence="11" id="KW-0007">Acetylation</keyword>
<evidence type="ECO:0000256" key="14">
    <source>
        <dbReference type="ARBA" id="ARBA00023132"/>
    </source>
</evidence>
<dbReference type="InterPro" id="IPR036443">
    <property type="entry name" value="Znf_RanBP2_sf"/>
</dbReference>
<proteinExistence type="inferred from homology"/>
<evidence type="ECO:0000256" key="19">
    <source>
        <dbReference type="ARBA" id="ARBA00078197"/>
    </source>
</evidence>
<evidence type="ECO:0000256" key="22">
    <source>
        <dbReference type="SAM" id="MobiDB-lite"/>
    </source>
</evidence>
<dbReference type="GO" id="GO:0005643">
    <property type="term" value="C:nuclear pore"/>
    <property type="evidence" value="ECO:0007669"/>
    <property type="project" value="UniProtKB-SubCell"/>
</dbReference>
<feature type="domain" description="RanBD1" evidence="23">
    <location>
        <begin position="253"/>
        <end position="393"/>
    </location>
</feature>
<feature type="compositionally biased region" description="Low complexity" evidence="22">
    <location>
        <begin position="72"/>
        <end position="103"/>
    </location>
</feature>
<evidence type="ECO:0000256" key="9">
    <source>
        <dbReference type="ARBA" id="ARBA00022833"/>
    </source>
</evidence>
<evidence type="ECO:0000256" key="13">
    <source>
        <dbReference type="ARBA" id="ARBA00023125"/>
    </source>
</evidence>
<evidence type="ECO:0000259" key="24">
    <source>
        <dbReference type="PROSITE" id="PS50199"/>
    </source>
</evidence>
<feature type="compositionally biased region" description="Basic and acidic residues" evidence="22">
    <location>
        <begin position="10"/>
        <end position="23"/>
    </location>
</feature>
<feature type="region of interest" description="Disordered" evidence="22">
    <location>
        <begin position="1"/>
        <end position="109"/>
    </location>
</feature>
<feature type="compositionally biased region" description="Polar residues" evidence="22">
    <location>
        <begin position="237"/>
        <end position="246"/>
    </location>
</feature>
<dbReference type="PROSITE" id="PS01358">
    <property type="entry name" value="ZF_RANBP2_1"/>
    <property type="match status" value="1"/>
</dbReference>
<comment type="similarity">
    <text evidence="17">Belongs to the NUP153 family.</text>
</comment>
<evidence type="ECO:0000313" key="26">
    <source>
        <dbReference type="Proteomes" id="UP000039324"/>
    </source>
</evidence>
<dbReference type="EMBL" id="CDSF01000079">
    <property type="protein sequence ID" value="CEO97236.1"/>
    <property type="molecule type" value="Genomic_DNA"/>
</dbReference>
<comment type="subcellular location">
    <subcellularLocation>
        <location evidence="2">Nucleus membrane</location>
    </subcellularLocation>
    <subcellularLocation>
        <location evidence="3">Nucleus</location>
        <location evidence="3">Nuclear pore complex</location>
    </subcellularLocation>
</comment>
<evidence type="ECO:0000256" key="12">
    <source>
        <dbReference type="ARBA" id="ARBA00023010"/>
    </source>
</evidence>
<evidence type="ECO:0000256" key="15">
    <source>
        <dbReference type="ARBA" id="ARBA00023136"/>
    </source>
</evidence>
<dbReference type="PANTHER" id="PTHR23138">
    <property type="entry name" value="RAN BINDING PROTEIN"/>
    <property type="match status" value="1"/>
</dbReference>
<evidence type="ECO:0000256" key="1">
    <source>
        <dbReference type="ARBA" id="ARBA00001947"/>
    </source>
</evidence>
<dbReference type="FunFam" id="4.10.1060.10:FF:000001">
    <property type="entry name" value="Nuclear pore complex protein Nup153"/>
    <property type="match status" value="1"/>
</dbReference>
<evidence type="ECO:0000256" key="3">
    <source>
        <dbReference type="ARBA" id="ARBA00004567"/>
    </source>
</evidence>
<evidence type="ECO:0000256" key="6">
    <source>
        <dbReference type="ARBA" id="ARBA00022737"/>
    </source>
</evidence>
<dbReference type="GO" id="GO:0051028">
    <property type="term" value="P:mRNA transport"/>
    <property type="evidence" value="ECO:0007669"/>
    <property type="project" value="UniProtKB-KW"/>
</dbReference>
<keyword evidence="5" id="KW-0479">Metal-binding</keyword>
<dbReference type="Gene3D" id="4.10.1060.10">
    <property type="entry name" value="Zinc finger, RanBP2-type"/>
    <property type="match status" value="1"/>
</dbReference>
<keyword evidence="16" id="KW-0539">Nucleus</keyword>
<keyword evidence="8" id="KW-0509">mRNA transport</keyword>
<keyword evidence="4" id="KW-0813">Transport</keyword>
<dbReference type="SUPFAM" id="SSF90209">
    <property type="entry name" value="Ran binding protein zinc finger-like"/>
    <property type="match status" value="1"/>
</dbReference>
<dbReference type="InterPro" id="IPR045255">
    <property type="entry name" value="RanBP1-like"/>
</dbReference>
<dbReference type="PANTHER" id="PTHR23138:SF142">
    <property type="entry name" value="RAN-BINDING PROTEIN 3B-RELATED"/>
    <property type="match status" value="1"/>
</dbReference>
<dbReference type="SMART" id="SM00547">
    <property type="entry name" value="ZnF_RBZ"/>
    <property type="match status" value="1"/>
</dbReference>
<evidence type="ECO:0000313" key="25">
    <source>
        <dbReference type="EMBL" id="CEO97236.1"/>
    </source>
</evidence>
<comment type="cofactor">
    <cofactor evidence="1">
        <name>Zn(2+)</name>
        <dbReference type="ChEBI" id="CHEBI:29105"/>
    </cofactor>
</comment>
<dbReference type="PROSITE" id="PS50196">
    <property type="entry name" value="RANBD1"/>
    <property type="match status" value="1"/>
</dbReference>
<dbReference type="InterPro" id="IPR011993">
    <property type="entry name" value="PH-like_dom_sf"/>
</dbReference>
<dbReference type="OrthoDB" id="411251at2759"/>
<evidence type="ECO:0000256" key="10">
    <source>
        <dbReference type="ARBA" id="ARBA00022927"/>
    </source>
</evidence>